<evidence type="ECO:0000313" key="1">
    <source>
        <dbReference type="EMBL" id="KEQ02751.1"/>
    </source>
</evidence>
<name>A0A922P0K7_9HYPH</name>
<reference evidence="1 2" key="1">
    <citation type="submission" date="2014-06" db="EMBL/GenBank/DDBJ databases">
        <title>Rhizobium pelagicum/R2-400B4.</title>
        <authorList>
            <person name="Kimes N.E."/>
            <person name="Lopez-Perez M."/>
        </authorList>
    </citation>
    <scope>NUCLEOTIDE SEQUENCE [LARGE SCALE GENOMIC DNA]</scope>
    <source>
        <strain evidence="1 2">R2-400B4</strain>
    </source>
</reference>
<accession>A0A922P0K7</accession>
<sequence>MSFEDDVSVRAAYCLSSSTCATGVDGREMTSRPMPCRRAMHPHSARCFRHILCPDDLATMSPAYLLAMLEMDGKDVGPKAVARMILKG</sequence>
<keyword evidence="2" id="KW-1185">Reference proteome</keyword>
<proteinExistence type="predicted"/>
<dbReference type="EMBL" id="JOKJ01000044">
    <property type="protein sequence ID" value="KEQ02751.1"/>
    <property type="molecule type" value="Genomic_DNA"/>
</dbReference>
<protein>
    <submittedName>
        <fullName evidence="1">Uncharacterized protein</fullName>
    </submittedName>
</protein>
<dbReference type="Proteomes" id="UP000052167">
    <property type="component" value="Unassembled WGS sequence"/>
</dbReference>
<dbReference type="AlphaFoldDB" id="A0A922P0K7"/>
<comment type="caution">
    <text evidence="1">The sequence shown here is derived from an EMBL/GenBank/DDBJ whole genome shotgun (WGS) entry which is preliminary data.</text>
</comment>
<evidence type="ECO:0000313" key="2">
    <source>
        <dbReference type="Proteomes" id="UP000052167"/>
    </source>
</evidence>
<gene>
    <name evidence="1" type="ORF">GV68_20000</name>
</gene>
<organism evidence="1 2">
    <name type="scientific">Pseudorhizobium pelagicum</name>
    <dbReference type="NCBI Taxonomy" id="1509405"/>
    <lineage>
        <taxon>Bacteria</taxon>
        <taxon>Pseudomonadati</taxon>
        <taxon>Pseudomonadota</taxon>
        <taxon>Alphaproteobacteria</taxon>
        <taxon>Hyphomicrobiales</taxon>
        <taxon>Rhizobiaceae</taxon>
        <taxon>Rhizobium/Agrobacterium group</taxon>
        <taxon>Pseudorhizobium</taxon>
    </lineage>
</organism>